<protein>
    <submittedName>
        <fullName evidence="2">Uncharacterized protein</fullName>
    </submittedName>
</protein>
<feature type="coiled-coil region" evidence="1">
    <location>
        <begin position="224"/>
        <end position="272"/>
    </location>
</feature>
<accession>A0A0G1Y8X0</accession>
<dbReference type="Proteomes" id="UP000034588">
    <property type="component" value="Unassembled WGS sequence"/>
</dbReference>
<reference evidence="2 3" key="1">
    <citation type="journal article" date="2015" name="Nature">
        <title>rRNA introns, odd ribosomes, and small enigmatic genomes across a large radiation of phyla.</title>
        <authorList>
            <person name="Brown C.T."/>
            <person name="Hug L.A."/>
            <person name="Thomas B.C."/>
            <person name="Sharon I."/>
            <person name="Castelle C.J."/>
            <person name="Singh A."/>
            <person name="Wilkins M.J."/>
            <person name="Williams K.H."/>
            <person name="Banfield J.F."/>
        </authorList>
    </citation>
    <scope>NUCLEOTIDE SEQUENCE [LARGE SCALE GENOMIC DNA]</scope>
</reference>
<comment type="caution">
    <text evidence="2">The sequence shown here is derived from an EMBL/GenBank/DDBJ whole genome shotgun (WGS) entry which is preliminary data.</text>
</comment>
<evidence type="ECO:0000256" key="1">
    <source>
        <dbReference type="SAM" id="Coils"/>
    </source>
</evidence>
<gene>
    <name evidence="2" type="ORF">UY48_C0021G0009</name>
</gene>
<keyword evidence="1" id="KW-0175">Coiled coil</keyword>
<proteinExistence type="predicted"/>
<name>A0A0G1Y8X0_9BACT</name>
<sequence>MGLIKKLNDKPRSRAGYSIKAIEEPGSGKDREGIIRFRLTELAVDRYSEVVVPDGGKLDNYKRNPVLLFAHNNWAPPVGKLDTPSFEQTPQHLDADGLFATKLDDFSRLLYDMYINEFMNAVSIGFMPIEWSDEPMIMGQKGITFKVWELLEVSCCPVPALPSALQAGKSITDIDLDFYTESIKQFINFREKAEQMGRWGRDLDAIWTMDSELQKAILTPDNISEKAQKQLLEIQNNYAMLNSKHADLMRNNALLREKHSRALQTIAQYERADKQY</sequence>
<evidence type="ECO:0000313" key="2">
    <source>
        <dbReference type="EMBL" id="KKW11347.1"/>
    </source>
</evidence>
<dbReference type="EMBL" id="LCQD01000021">
    <property type="protein sequence ID" value="KKW11347.1"/>
    <property type="molecule type" value="Genomic_DNA"/>
</dbReference>
<dbReference type="AlphaFoldDB" id="A0A0G1Y8X0"/>
<evidence type="ECO:0000313" key="3">
    <source>
        <dbReference type="Proteomes" id="UP000034588"/>
    </source>
</evidence>
<organism evidence="2 3">
    <name type="scientific">Candidatus Gottesmanbacteria bacterium GW2011_GWB1_49_7</name>
    <dbReference type="NCBI Taxonomy" id="1618448"/>
    <lineage>
        <taxon>Bacteria</taxon>
        <taxon>Candidatus Gottesmaniibacteriota</taxon>
    </lineage>
</organism>